<dbReference type="InterPro" id="IPR035976">
    <property type="entry name" value="Sushi/SCR/CCP_sf"/>
</dbReference>
<dbReference type="InterPro" id="IPR001304">
    <property type="entry name" value="C-type_lectin-like"/>
</dbReference>
<keyword evidence="2" id="KW-1015">Disulfide bond</keyword>
<evidence type="ECO:0000313" key="7">
    <source>
        <dbReference type="Proteomes" id="UP000593567"/>
    </source>
</evidence>
<dbReference type="Gene3D" id="2.10.70.10">
    <property type="entry name" value="Complement Module, domain 1"/>
    <property type="match status" value="1"/>
</dbReference>
<dbReference type="PANTHER" id="PTHR22803">
    <property type="entry name" value="MANNOSE, PHOSPHOLIPASE, LECTIN RECEPTOR RELATED"/>
    <property type="match status" value="1"/>
</dbReference>
<dbReference type="InterPro" id="IPR016187">
    <property type="entry name" value="CTDL_fold"/>
</dbReference>
<comment type="caution">
    <text evidence="3">Lacks conserved residue(s) required for the propagation of feature annotation.</text>
</comment>
<evidence type="ECO:0000256" key="2">
    <source>
        <dbReference type="ARBA" id="ARBA00023157"/>
    </source>
</evidence>
<dbReference type="InterPro" id="IPR000436">
    <property type="entry name" value="Sushi_SCR_CCP_dom"/>
</dbReference>
<dbReference type="EMBL" id="VXIV02003169">
    <property type="protein sequence ID" value="KAF6020474.1"/>
    <property type="molecule type" value="Genomic_DNA"/>
</dbReference>
<evidence type="ECO:0000313" key="6">
    <source>
        <dbReference type="EMBL" id="KAF6020474.1"/>
    </source>
</evidence>
<keyword evidence="1" id="KW-0732">Signal</keyword>
<name>A0A7J7J439_BUGNE</name>
<dbReference type="PROSITE" id="PS50041">
    <property type="entry name" value="C_TYPE_LECTIN_2"/>
    <property type="match status" value="1"/>
</dbReference>
<evidence type="ECO:0000256" key="1">
    <source>
        <dbReference type="ARBA" id="ARBA00022729"/>
    </source>
</evidence>
<reference evidence="6" key="1">
    <citation type="submission" date="2020-06" db="EMBL/GenBank/DDBJ databases">
        <title>Draft genome of Bugula neritina, a colonial animal packing powerful symbionts and potential medicines.</title>
        <authorList>
            <person name="Rayko M."/>
        </authorList>
    </citation>
    <scope>NUCLEOTIDE SEQUENCE [LARGE SCALE GENOMIC DNA]</scope>
    <source>
        <strain evidence="6">Kwan_BN1</strain>
    </source>
</reference>
<dbReference type="PROSITE" id="PS50923">
    <property type="entry name" value="SUSHI"/>
    <property type="match status" value="1"/>
</dbReference>
<comment type="caution">
    <text evidence="6">The sequence shown here is derived from an EMBL/GenBank/DDBJ whole genome shotgun (WGS) entry which is preliminary data.</text>
</comment>
<keyword evidence="7" id="KW-1185">Reference proteome</keyword>
<evidence type="ECO:0000256" key="3">
    <source>
        <dbReference type="PROSITE-ProRule" id="PRU00302"/>
    </source>
</evidence>
<keyword evidence="3" id="KW-0768">Sushi</keyword>
<protein>
    <submittedName>
        <fullName evidence="6">MRC1</fullName>
    </submittedName>
</protein>
<sequence>MCVCDDGWVQGGLFCYYFSSNFTTQAAAQLACEEGYADLLYIDDDGENVFTYNLGPAQTAESYWIGYKQVFGDIWRWESTGKAGAYLKWDIGEPDDEGGCARLTPFIQGVWRDWDCSKNFLCDMTLGTYEITPDPGVITSDTVVPQGAVATYTCLEGREYPDESTVQSSVCSIGGVWVPDLPVEFACQPKQCLPPPAFSDKILTNGTDLTIEFGTIVYYKCVDGYWFDQFSKGETRYITCTPDKTWQGDTLNDCTS</sequence>
<organism evidence="6 7">
    <name type="scientific">Bugula neritina</name>
    <name type="common">Brown bryozoan</name>
    <name type="synonym">Sertularia neritina</name>
    <dbReference type="NCBI Taxonomy" id="10212"/>
    <lineage>
        <taxon>Eukaryota</taxon>
        <taxon>Metazoa</taxon>
        <taxon>Spiralia</taxon>
        <taxon>Lophotrochozoa</taxon>
        <taxon>Bryozoa</taxon>
        <taxon>Gymnolaemata</taxon>
        <taxon>Cheilostomatida</taxon>
        <taxon>Flustrina</taxon>
        <taxon>Buguloidea</taxon>
        <taxon>Bugulidae</taxon>
        <taxon>Bugula</taxon>
    </lineage>
</organism>
<accession>A0A7J7J439</accession>
<dbReference type="InterPro" id="IPR050111">
    <property type="entry name" value="C-type_lectin/snaclec_domain"/>
</dbReference>
<evidence type="ECO:0000259" key="5">
    <source>
        <dbReference type="PROSITE" id="PS50923"/>
    </source>
</evidence>
<feature type="domain" description="C-type lectin" evidence="4">
    <location>
        <begin position="15"/>
        <end position="118"/>
    </location>
</feature>
<evidence type="ECO:0000259" key="4">
    <source>
        <dbReference type="PROSITE" id="PS50041"/>
    </source>
</evidence>
<gene>
    <name evidence="6" type="ORF">EB796_021220</name>
</gene>
<dbReference type="Pfam" id="PF00059">
    <property type="entry name" value="Lectin_C"/>
    <property type="match status" value="1"/>
</dbReference>
<dbReference type="SMART" id="SM00034">
    <property type="entry name" value="CLECT"/>
    <property type="match status" value="1"/>
</dbReference>
<dbReference type="InterPro" id="IPR016186">
    <property type="entry name" value="C-type_lectin-like/link_sf"/>
</dbReference>
<dbReference type="CDD" id="cd00037">
    <property type="entry name" value="CLECT"/>
    <property type="match status" value="1"/>
</dbReference>
<dbReference type="Gene3D" id="3.10.100.10">
    <property type="entry name" value="Mannose-Binding Protein A, subunit A"/>
    <property type="match status" value="1"/>
</dbReference>
<dbReference type="Proteomes" id="UP000593567">
    <property type="component" value="Unassembled WGS sequence"/>
</dbReference>
<feature type="domain" description="Sushi" evidence="5">
    <location>
        <begin position="190"/>
        <end position="256"/>
    </location>
</feature>
<dbReference type="Pfam" id="PF00084">
    <property type="entry name" value="Sushi"/>
    <property type="match status" value="1"/>
</dbReference>
<dbReference type="SUPFAM" id="SSF56436">
    <property type="entry name" value="C-type lectin-like"/>
    <property type="match status" value="1"/>
</dbReference>
<dbReference type="AlphaFoldDB" id="A0A7J7J439"/>
<dbReference type="OrthoDB" id="6041752at2759"/>
<dbReference type="SUPFAM" id="SSF57535">
    <property type="entry name" value="Complement control module/SCR domain"/>
    <property type="match status" value="2"/>
</dbReference>
<proteinExistence type="predicted"/>
<dbReference type="SMART" id="SM00032">
    <property type="entry name" value="CCP"/>
    <property type="match status" value="2"/>
</dbReference>